<dbReference type="InParanoid" id="A0A7M7KWP9"/>
<dbReference type="OMA" id="PIIWASD"/>
<dbReference type="GO" id="GO:0005634">
    <property type="term" value="C:nucleus"/>
    <property type="evidence" value="ECO:0007669"/>
    <property type="project" value="UniProtKB-SubCell"/>
</dbReference>
<reference evidence="13" key="1">
    <citation type="submission" date="2021-01" db="UniProtKB">
        <authorList>
            <consortium name="EnsemblMetazoa"/>
        </authorList>
    </citation>
    <scope>IDENTIFICATION</scope>
</reference>
<dbReference type="KEGG" id="vde:111255444"/>
<feature type="region of interest" description="Disordered" evidence="11">
    <location>
        <begin position="58"/>
        <end position="106"/>
    </location>
</feature>
<keyword evidence="10" id="KW-0539">Nucleus</keyword>
<evidence type="ECO:0000313" key="13">
    <source>
        <dbReference type="EnsemblMetazoa" id="XP_022673146"/>
    </source>
</evidence>
<dbReference type="FunCoup" id="A0A7M7KWP9">
    <property type="interactions" value="764"/>
</dbReference>
<dbReference type="InterPro" id="IPR011598">
    <property type="entry name" value="bHLH_dom"/>
</dbReference>
<dbReference type="SMART" id="SM00353">
    <property type="entry name" value="HLH"/>
    <property type="match status" value="1"/>
</dbReference>
<evidence type="ECO:0000256" key="4">
    <source>
        <dbReference type="ARBA" id="ARBA00022824"/>
    </source>
</evidence>
<accession>A0A7M7KWP9</accession>
<evidence type="ECO:0000256" key="9">
    <source>
        <dbReference type="ARBA" id="ARBA00023163"/>
    </source>
</evidence>
<dbReference type="PANTHER" id="PTHR46062">
    <property type="entry name" value="STEROL REGULATORY ELEMENT-BINDING PROTEIN"/>
    <property type="match status" value="1"/>
</dbReference>
<dbReference type="Gene3D" id="4.10.280.10">
    <property type="entry name" value="Helix-loop-helix DNA-binding domain"/>
    <property type="match status" value="1"/>
</dbReference>
<evidence type="ECO:0000256" key="1">
    <source>
        <dbReference type="ARBA" id="ARBA00004123"/>
    </source>
</evidence>
<dbReference type="GO" id="GO:0005789">
    <property type="term" value="C:endoplasmic reticulum membrane"/>
    <property type="evidence" value="ECO:0007669"/>
    <property type="project" value="UniProtKB-SubCell"/>
</dbReference>
<name>A0A7M7KWP9_VARDE</name>
<dbReference type="Pfam" id="PF00010">
    <property type="entry name" value="HLH"/>
    <property type="match status" value="1"/>
</dbReference>
<feature type="compositionally biased region" description="Polar residues" evidence="11">
    <location>
        <begin position="88"/>
        <end position="106"/>
    </location>
</feature>
<keyword evidence="6" id="KW-0805">Transcription regulation</keyword>
<keyword evidence="9" id="KW-0804">Transcription</keyword>
<feature type="region of interest" description="Disordered" evidence="11">
    <location>
        <begin position="379"/>
        <end position="402"/>
    </location>
</feature>
<organism evidence="13 14">
    <name type="scientific">Varroa destructor</name>
    <name type="common">Honeybee mite</name>
    <dbReference type="NCBI Taxonomy" id="109461"/>
    <lineage>
        <taxon>Eukaryota</taxon>
        <taxon>Metazoa</taxon>
        <taxon>Ecdysozoa</taxon>
        <taxon>Arthropoda</taxon>
        <taxon>Chelicerata</taxon>
        <taxon>Arachnida</taxon>
        <taxon>Acari</taxon>
        <taxon>Parasitiformes</taxon>
        <taxon>Mesostigmata</taxon>
        <taxon>Gamasina</taxon>
        <taxon>Dermanyssoidea</taxon>
        <taxon>Varroidae</taxon>
        <taxon>Varroa</taxon>
    </lineage>
</organism>
<proteinExistence type="predicted"/>
<dbReference type="Proteomes" id="UP000594260">
    <property type="component" value="Unplaced"/>
</dbReference>
<dbReference type="PANTHER" id="PTHR46062:SF1">
    <property type="entry name" value="LP12374P"/>
    <property type="match status" value="1"/>
</dbReference>
<evidence type="ECO:0000259" key="12">
    <source>
        <dbReference type="PROSITE" id="PS50888"/>
    </source>
</evidence>
<dbReference type="GO" id="GO:0046983">
    <property type="term" value="F:protein dimerization activity"/>
    <property type="evidence" value="ECO:0007669"/>
    <property type="project" value="InterPro"/>
</dbReference>
<evidence type="ECO:0000313" key="14">
    <source>
        <dbReference type="Proteomes" id="UP000594260"/>
    </source>
</evidence>
<dbReference type="RefSeq" id="XP_022673146.1">
    <property type="nucleotide sequence ID" value="XM_022817411.1"/>
</dbReference>
<keyword evidence="5" id="KW-1133">Transmembrane helix</keyword>
<comment type="subcellular location">
    <subcellularLocation>
        <location evidence="2">Endoplasmic reticulum membrane</location>
        <topology evidence="2">Multi-pass membrane protein</topology>
    </subcellularLocation>
    <subcellularLocation>
        <location evidence="1">Nucleus</location>
    </subcellularLocation>
</comment>
<feature type="domain" description="BHLH" evidence="12">
    <location>
        <begin position="285"/>
        <end position="335"/>
    </location>
</feature>
<dbReference type="GO" id="GO:0000981">
    <property type="term" value="F:DNA-binding transcription factor activity, RNA polymerase II-specific"/>
    <property type="evidence" value="ECO:0007669"/>
    <property type="project" value="TreeGrafter"/>
</dbReference>
<protein>
    <recommendedName>
        <fullName evidence="12">BHLH domain-containing protein</fullName>
    </recommendedName>
</protein>
<feature type="compositionally biased region" description="Low complexity" evidence="11">
    <location>
        <begin position="385"/>
        <end position="400"/>
    </location>
</feature>
<dbReference type="InterPro" id="IPR036638">
    <property type="entry name" value="HLH_DNA-bd_sf"/>
</dbReference>
<dbReference type="AlphaFoldDB" id="A0A7M7KWP9"/>
<evidence type="ECO:0000256" key="6">
    <source>
        <dbReference type="ARBA" id="ARBA00023015"/>
    </source>
</evidence>
<evidence type="ECO:0000256" key="3">
    <source>
        <dbReference type="ARBA" id="ARBA00022692"/>
    </source>
</evidence>
<evidence type="ECO:0000256" key="2">
    <source>
        <dbReference type="ARBA" id="ARBA00004477"/>
    </source>
</evidence>
<evidence type="ECO:0000256" key="10">
    <source>
        <dbReference type="ARBA" id="ARBA00023242"/>
    </source>
</evidence>
<evidence type="ECO:0000256" key="5">
    <source>
        <dbReference type="ARBA" id="ARBA00022989"/>
    </source>
</evidence>
<dbReference type="CTD" id="40155"/>
<feature type="compositionally biased region" description="Low complexity" evidence="11">
    <location>
        <begin position="70"/>
        <end position="84"/>
    </location>
</feature>
<keyword evidence="14" id="KW-1185">Reference proteome</keyword>
<feature type="compositionally biased region" description="Polar residues" evidence="11">
    <location>
        <begin position="58"/>
        <end position="69"/>
    </location>
</feature>
<dbReference type="GeneID" id="111255444"/>
<dbReference type="OrthoDB" id="6498993at2759"/>
<dbReference type="SUPFAM" id="SSF47459">
    <property type="entry name" value="HLH, helix-loop-helix DNA-binding domain"/>
    <property type="match status" value="1"/>
</dbReference>
<keyword evidence="8" id="KW-0472">Membrane</keyword>
<dbReference type="GO" id="GO:0000978">
    <property type="term" value="F:RNA polymerase II cis-regulatory region sequence-specific DNA binding"/>
    <property type="evidence" value="ECO:0007669"/>
    <property type="project" value="TreeGrafter"/>
</dbReference>
<evidence type="ECO:0000256" key="8">
    <source>
        <dbReference type="ARBA" id="ARBA00023136"/>
    </source>
</evidence>
<dbReference type="EnsemblMetazoa" id="XM_022817411">
    <property type="protein sequence ID" value="XP_022673146"/>
    <property type="gene ID" value="LOC111255444"/>
</dbReference>
<evidence type="ECO:0000256" key="7">
    <source>
        <dbReference type="ARBA" id="ARBA00023125"/>
    </source>
</evidence>
<keyword evidence="3" id="KW-0812">Transmembrane</keyword>
<keyword evidence="7" id="KW-0238">DNA-binding</keyword>
<dbReference type="PROSITE" id="PS50888">
    <property type="entry name" value="BHLH"/>
    <property type="match status" value="1"/>
</dbReference>
<keyword evidence="4" id="KW-0256">Endoplasmic reticulum</keyword>
<dbReference type="CDD" id="cd11394">
    <property type="entry name" value="bHLHzip_SREBP"/>
    <property type="match status" value="1"/>
</dbReference>
<sequence>MEQWPLTTTSESQGISLDELDLLSEINSDLLNDPALLNLGGIKEEDFTFNLDLETPQTATSQVQPQTAGPTSSQQPTQLQSTPLDNGLPTQLPSTGPLSTPVNVLSAQNPPVNSVVLPARPSQVQQAAANLPPVKQVQVTVAGVSSANSTSSNNAQFIPHFATANGANQQILRAQQVPPTTTIVGSTSAQTAQTQLGQQKILVHHIPHFGGVSPNIVVNTTSTNHKSLSVTDLLRINPEQKVQLVIKKSGEIVSPPNVVNIPLVLEGDHMTLGQLNVSQSPPPPERKNSHNAIERRYRSSINDKIVELKDIVAGTEAKLNKSAVLRKAIDYIRFLQNANTRLKKENAALRCALQQSSQSVPCVDMPTVNGGKLINVAATPPPSDPSMIDSSSEPSSPLSPQAVSAYTNSGMRDMTRVCLCIFGLCMFALNPMNLVLRGASSAIDPWKGGRAILSDKDDEPSWWPGVFFSPYVIWTVNFLLLLLCLGDVILFGDPVMSPEQERKFWIFKKQAHFDLTNQNYEAAYNNFEMCLETLVGAPTAVPRSILQTWTCLIWQMLRQLMHRIYIGKFLFRFSRKRYAKKIEASVNHLSETYHNLHQLHFVLNKRSNCLGLCYALAAVNYAELGTHSTEHLTDTFLTCALRLIKCLLSRFHFLARFMIYRGQQSAPGGYDHQWIFTPDGYRFVTGHLSLNHCPRTLTNSLEQKMVEPLDLVAQQYRWFLLERAIESLSPQTLAAAKGRDGGRRAATDRCLALLAELERCRQRRSFVFGYNWDSNCVGDTSTWWKEMLRAAILWERGQSKDINYVVIEHMPAELWESEAHPLARTLLSSFQARRCYLDGSFKEVTALETELDTCSRLIKDCMSWTEMELHGVTCPQDVASVYVCLLIAVEWLLQTRIDLWEENKNIDLVGFCRDHRQLQEVLRYFGESGQAKMRLYEGLERLVAGANPVETHRLLEECVQRRRNKYSIICANKMAAERVNIEDAHGLTLACKYLESMFESTESRNVALSEASQLWMLLGNQTMALRCQKLMHFASGAAIAAAH</sequence>
<evidence type="ECO:0000256" key="11">
    <source>
        <dbReference type="SAM" id="MobiDB-lite"/>
    </source>
</evidence>